<accession>A0A455SXQ6</accession>
<name>A0A455SXQ6_9CHLR</name>
<gene>
    <name evidence="2" type="ORF">KTA_05070</name>
</gene>
<protein>
    <recommendedName>
        <fullName evidence="1">Methyltransferase domain-containing protein</fullName>
    </recommendedName>
</protein>
<dbReference type="InterPro" id="IPR041698">
    <property type="entry name" value="Methyltransf_25"/>
</dbReference>
<dbReference type="AlphaFoldDB" id="A0A455SXQ6"/>
<evidence type="ECO:0000259" key="1">
    <source>
        <dbReference type="Pfam" id="PF13649"/>
    </source>
</evidence>
<dbReference type="InterPro" id="IPR029063">
    <property type="entry name" value="SAM-dependent_MTases_sf"/>
</dbReference>
<reference evidence="2" key="1">
    <citation type="submission" date="2018-12" db="EMBL/GenBank/DDBJ databases">
        <title>Novel natural products biosynthetic potential of the class Ktedonobacteria.</title>
        <authorList>
            <person name="Zheng Y."/>
            <person name="Saitou A."/>
            <person name="Wang C.M."/>
            <person name="Toyoda A."/>
            <person name="Minakuchi Y."/>
            <person name="Sekiguchi Y."/>
            <person name="Ueda K."/>
            <person name="Takano H."/>
            <person name="Sakai Y."/>
            <person name="Yokota A."/>
            <person name="Yabe S."/>
        </authorList>
    </citation>
    <scope>NUCLEOTIDE SEQUENCE</scope>
    <source>
        <strain evidence="2">A3-2</strain>
    </source>
</reference>
<organism evidence="2">
    <name type="scientific">Thermogemmatispora argillosa</name>
    <dbReference type="NCBI Taxonomy" id="2045280"/>
    <lineage>
        <taxon>Bacteria</taxon>
        <taxon>Bacillati</taxon>
        <taxon>Chloroflexota</taxon>
        <taxon>Ktedonobacteria</taxon>
        <taxon>Thermogemmatisporales</taxon>
        <taxon>Thermogemmatisporaceae</taxon>
        <taxon>Thermogemmatispora</taxon>
    </lineage>
</organism>
<dbReference type="PANTHER" id="PTHR43591">
    <property type="entry name" value="METHYLTRANSFERASE"/>
    <property type="match status" value="1"/>
</dbReference>
<dbReference type="CDD" id="cd02440">
    <property type="entry name" value="AdoMet_MTases"/>
    <property type="match status" value="1"/>
</dbReference>
<dbReference type="SUPFAM" id="SSF53335">
    <property type="entry name" value="S-adenosyl-L-methionine-dependent methyltransferases"/>
    <property type="match status" value="1"/>
</dbReference>
<proteinExistence type="predicted"/>
<dbReference type="Pfam" id="PF13649">
    <property type="entry name" value="Methyltransf_25"/>
    <property type="match status" value="1"/>
</dbReference>
<dbReference type="GO" id="GO:0008168">
    <property type="term" value="F:methyltransferase activity"/>
    <property type="evidence" value="ECO:0007669"/>
    <property type="project" value="TreeGrafter"/>
</dbReference>
<dbReference type="Gene3D" id="3.40.50.150">
    <property type="entry name" value="Vaccinia Virus protein VP39"/>
    <property type="match status" value="1"/>
</dbReference>
<dbReference type="EMBL" id="AP019377">
    <property type="protein sequence ID" value="BBH92308.1"/>
    <property type="molecule type" value="Genomic_DNA"/>
</dbReference>
<sequence>MAEPENTYVIDPENAGELARLMQQDRLLTEGMGGLLPEPGITLPEQGSVLDLACGPGGWALELAFEHPRLEVIGVDISRQVIDYARMQARSRGLENVHFHVMNVMEPLAFPDRSFDLINGRLLFAFMLPEAWPKLLAECYRLLKPGGIVRLTEMEPMLTTSRAYQTWMAYMSEALKRAGQSFSPDGRQFGITPVLPRLVREAGFASVQLRPSVIEWSMGTEAHYAVLKDSLIGLELLQPFLIKMGIATKEELERLYQLATAEMQQEDFCGLWNLLTVWGRKPADLEAPTAEETTSSDS</sequence>
<evidence type="ECO:0000313" key="2">
    <source>
        <dbReference type="EMBL" id="BBH92308.1"/>
    </source>
</evidence>
<feature type="domain" description="Methyltransferase" evidence="1">
    <location>
        <begin position="49"/>
        <end position="147"/>
    </location>
</feature>
<dbReference type="PANTHER" id="PTHR43591:SF24">
    <property type="entry name" value="2-METHOXY-6-POLYPRENYL-1,4-BENZOQUINOL METHYLASE, MITOCHONDRIAL"/>
    <property type="match status" value="1"/>
</dbReference>